<protein>
    <submittedName>
        <fullName evidence="2">Phage regulatory protein</fullName>
    </submittedName>
</protein>
<evidence type="ECO:0000313" key="2">
    <source>
        <dbReference type="EMBL" id="EJZ58455.1"/>
    </source>
</evidence>
<name>A0A7U9CN79_PSEFL</name>
<dbReference type="Proteomes" id="UP000006045">
    <property type="component" value="Chromosome"/>
</dbReference>
<proteinExistence type="predicted"/>
<sequence>MFLVMGFTGEKVAIWKEAFIDAFNWMTEELQSRSLSYEQLRNHLMLEYQQERGIASFAGKTLRRWQIKKPGLEGKILAIQHDGQHTLQLN</sequence>
<dbReference type="Pfam" id="PF10549">
    <property type="entry name" value="ORF11CD3"/>
    <property type="match status" value="1"/>
</dbReference>
<dbReference type="OrthoDB" id="79831at2"/>
<feature type="domain" description="Bacteriophage P22 Orf201 C-terminal" evidence="1">
    <location>
        <begin position="36"/>
        <end position="86"/>
    </location>
</feature>
<accession>A0A7U9CN79</accession>
<dbReference type="EMBL" id="CM001561">
    <property type="protein sequence ID" value="EJZ58455.1"/>
    <property type="molecule type" value="Genomic_DNA"/>
</dbReference>
<reference evidence="2 3" key="1">
    <citation type="submission" date="2012-08" db="EMBL/GenBank/DDBJ databases">
        <title>The genome of cave-isolated P. fluorescens strain R124 demonstrates phenotypic adaptation to the mineral environment.</title>
        <authorList>
            <person name="Barton M.D."/>
            <person name="Petronio M."/>
            <person name="Giarrizzo J.G."/>
            <person name="Bowling B.V."/>
            <person name="Barton H.A."/>
        </authorList>
    </citation>
    <scope>NUCLEOTIDE SEQUENCE [LARGE SCALE GENOMIC DNA]</scope>
    <source>
        <strain evidence="2 3">R124</strain>
    </source>
</reference>
<dbReference type="RefSeq" id="WP_003225213.1">
    <property type="nucleotide sequence ID" value="NZ_CM001561.1"/>
</dbReference>
<gene>
    <name evidence="2" type="ORF">I1A_002783</name>
</gene>
<dbReference type="InterPro" id="IPR018877">
    <property type="entry name" value="Phage_P22_Orf201_C"/>
</dbReference>
<dbReference type="AlphaFoldDB" id="A0A7U9CN79"/>
<evidence type="ECO:0000313" key="3">
    <source>
        <dbReference type="Proteomes" id="UP000006045"/>
    </source>
</evidence>
<evidence type="ECO:0000259" key="1">
    <source>
        <dbReference type="Pfam" id="PF10549"/>
    </source>
</evidence>
<organism evidence="2 3">
    <name type="scientific">Pseudomonas fluorescens R124</name>
    <dbReference type="NCBI Taxonomy" id="743713"/>
    <lineage>
        <taxon>Bacteria</taxon>
        <taxon>Pseudomonadati</taxon>
        <taxon>Pseudomonadota</taxon>
        <taxon>Gammaproteobacteria</taxon>
        <taxon>Pseudomonadales</taxon>
        <taxon>Pseudomonadaceae</taxon>
        <taxon>Pseudomonas</taxon>
    </lineage>
</organism>